<organism evidence="1 2">
    <name type="scientific">Ficus carica</name>
    <name type="common">Common fig</name>
    <dbReference type="NCBI Taxonomy" id="3494"/>
    <lineage>
        <taxon>Eukaryota</taxon>
        <taxon>Viridiplantae</taxon>
        <taxon>Streptophyta</taxon>
        <taxon>Embryophyta</taxon>
        <taxon>Tracheophyta</taxon>
        <taxon>Spermatophyta</taxon>
        <taxon>Magnoliopsida</taxon>
        <taxon>eudicotyledons</taxon>
        <taxon>Gunneridae</taxon>
        <taxon>Pentapetalae</taxon>
        <taxon>rosids</taxon>
        <taxon>fabids</taxon>
        <taxon>Rosales</taxon>
        <taxon>Moraceae</taxon>
        <taxon>Ficeae</taxon>
        <taxon>Ficus</taxon>
    </lineage>
</organism>
<dbReference type="Proteomes" id="UP001187192">
    <property type="component" value="Unassembled WGS sequence"/>
</dbReference>
<keyword evidence="2" id="KW-1185">Reference proteome</keyword>
<name>A0AA88CVF7_FICCA</name>
<gene>
    <name evidence="1" type="ORF">TIFTF001_048127</name>
</gene>
<dbReference type="EMBL" id="BTGU01005894">
    <property type="protein sequence ID" value="GMN31841.1"/>
    <property type="molecule type" value="Genomic_DNA"/>
</dbReference>
<evidence type="ECO:0000313" key="2">
    <source>
        <dbReference type="Proteomes" id="UP001187192"/>
    </source>
</evidence>
<dbReference type="AlphaFoldDB" id="A0AA88CVF7"/>
<sequence length="95" mass="10015">MGATILSFNGGGIGDDGAAMVDSDGGGLRQCCDNGDGIGDGGATTEMMICRWWNWRRRGCYGDGGLPLVVCDGGLRRWWAATMMIGLATAGLRRR</sequence>
<accession>A0AA88CVF7</accession>
<comment type="caution">
    <text evidence="1">The sequence shown here is derived from an EMBL/GenBank/DDBJ whole genome shotgun (WGS) entry which is preliminary data.</text>
</comment>
<evidence type="ECO:0000313" key="1">
    <source>
        <dbReference type="EMBL" id="GMN31841.1"/>
    </source>
</evidence>
<proteinExistence type="predicted"/>
<reference evidence="1" key="1">
    <citation type="submission" date="2023-07" db="EMBL/GenBank/DDBJ databases">
        <title>draft genome sequence of fig (Ficus carica).</title>
        <authorList>
            <person name="Takahashi T."/>
            <person name="Nishimura K."/>
        </authorList>
    </citation>
    <scope>NUCLEOTIDE SEQUENCE</scope>
</reference>
<protein>
    <submittedName>
        <fullName evidence="1">Uncharacterized protein</fullName>
    </submittedName>
</protein>